<protein>
    <submittedName>
        <fullName evidence="1">Uncharacterized protein</fullName>
    </submittedName>
</protein>
<keyword evidence="2" id="KW-1185">Reference proteome</keyword>
<name>A0ABS6W990_9BIFI</name>
<organism evidence="1 2">
    <name type="scientific">Bifidobacterium phasiani</name>
    <dbReference type="NCBI Taxonomy" id="2834431"/>
    <lineage>
        <taxon>Bacteria</taxon>
        <taxon>Bacillati</taxon>
        <taxon>Actinomycetota</taxon>
        <taxon>Actinomycetes</taxon>
        <taxon>Bifidobacteriales</taxon>
        <taxon>Bifidobacteriaceae</taxon>
        <taxon>Bifidobacterium</taxon>
    </lineage>
</organism>
<reference evidence="1 2" key="1">
    <citation type="submission" date="2021-05" db="EMBL/GenBank/DDBJ databases">
        <title>Phylogenetic classification of ten novel species belonging to the genus Bifidobacterium comprising B. colchicus sp. nov., B. abeli sp. nov., B. bicoloris sp. nov., B. guerezis sp. nov., B. rosaliae sp. nov., B. santillanensis sp. nov., B. argentati sp. nov., B. amazzoni sp. nov., B. pluviali sp. nov., and B. pinnaculum sp. nov.</title>
        <authorList>
            <person name="Lugli G.A."/>
            <person name="Ruiz Garcia L."/>
            <person name="Margolles A."/>
            <person name="Ventura M."/>
        </authorList>
    </citation>
    <scope>NUCLEOTIDE SEQUENCE [LARGE SCALE GENOMIC DNA]</scope>
    <source>
        <strain evidence="1 2">6T3</strain>
    </source>
</reference>
<dbReference type="EMBL" id="JAHBBD010000004">
    <property type="protein sequence ID" value="MBW3082307.1"/>
    <property type="molecule type" value="Genomic_DNA"/>
</dbReference>
<accession>A0ABS6W990</accession>
<comment type="caution">
    <text evidence="1">The sequence shown here is derived from an EMBL/GenBank/DDBJ whole genome shotgun (WGS) entry which is preliminary data.</text>
</comment>
<evidence type="ECO:0000313" key="1">
    <source>
        <dbReference type="EMBL" id="MBW3082307.1"/>
    </source>
</evidence>
<proteinExistence type="predicted"/>
<sequence>MDWDDANAEYQATVADFPFPLMGGDEFPADMGEGGSDLYQHGWGEGQAYFYWMCSVERHVLETMPTDPDAAYESVEALRQVVDTTWFATYFEDPEHGFEREVIDKSALGDTSVMREQYDTDCRWYRQVNGL</sequence>
<evidence type="ECO:0000313" key="2">
    <source>
        <dbReference type="Proteomes" id="UP000812844"/>
    </source>
</evidence>
<dbReference type="Proteomes" id="UP000812844">
    <property type="component" value="Unassembled WGS sequence"/>
</dbReference>
<gene>
    <name evidence="1" type="ORF">KIH73_02755</name>
</gene>